<dbReference type="RefSeq" id="WP_382357611.1">
    <property type="nucleotide sequence ID" value="NZ_JBHTGR010000004.1"/>
</dbReference>
<dbReference type="EMBL" id="JBHTGR010000004">
    <property type="protein sequence ID" value="MFC7746130.1"/>
    <property type="molecule type" value="Genomic_DNA"/>
</dbReference>
<evidence type="ECO:0000313" key="1">
    <source>
        <dbReference type="EMBL" id="MFC7746130.1"/>
    </source>
</evidence>
<dbReference type="PANTHER" id="PTHR40056">
    <property type="entry name" value="HYPOTHETICAL CYTOSOLIC PROTEIN"/>
    <property type="match status" value="1"/>
</dbReference>
<name>A0ABW2USA5_9BACI</name>
<dbReference type="InterPro" id="IPR014975">
    <property type="entry name" value="DUF1836"/>
</dbReference>
<dbReference type="Proteomes" id="UP001596620">
    <property type="component" value="Unassembled WGS sequence"/>
</dbReference>
<protein>
    <submittedName>
        <fullName evidence="1">DUF1836 domain-containing protein</fullName>
    </submittedName>
</protein>
<keyword evidence="2" id="KW-1185">Reference proteome</keyword>
<accession>A0ABW2USA5</accession>
<gene>
    <name evidence="1" type="ORF">ACFQU8_02600</name>
</gene>
<sequence>MENMKELAESLHLNHYLRPDDIPDLNLYMDQVIQLFERQFDNTTRYPDDKVLTKTMINNYAKGKLFFPVENKKYTKEHLLLISMIYQMKGALSISDVKTALNQLNYKVTDEGFDLQQFYEQYLQLLDDNVNKFSEAIQDQQQEVSQTLDKAEGPDRAYLEQLLLIAVFTAMSNYYRRAAEKLVDDLATDMSNLKEGR</sequence>
<comment type="caution">
    <text evidence="1">The sequence shown here is derived from an EMBL/GenBank/DDBJ whole genome shotgun (WGS) entry which is preliminary data.</text>
</comment>
<organism evidence="1 2">
    <name type="scientific">Lentibacillus kimchii</name>
    <dbReference type="NCBI Taxonomy" id="1542911"/>
    <lineage>
        <taxon>Bacteria</taxon>
        <taxon>Bacillati</taxon>
        <taxon>Bacillota</taxon>
        <taxon>Bacilli</taxon>
        <taxon>Bacillales</taxon>
        <taxon>Bacillaceae</taxon>
        <taxon>Lentibacillus</taxon>
    </lineage>
</organism>
<reference evidence="2" key="1">
    <citation type="journal article" date="2019" name="Int. J. Syst. Evol. Microbiol.">
        <title>The Global Catalogue of Microorganisms (GCM) 10K type strain sequencing project: providing services to taxonomists for standard genome sequencing and annotation.</title>
        <authorList>
            <consortium name="The Broad Institute Genomics Platform"/>
            <consortium name="The Broad Institute Genome Sequencing Center for Infectious Disease"/>
            <person name="Wu L."/>
            <person name="Ma J."/>
        </authorList>
    </citation>
    <scope>NUCLEOTIDE SEQUENCE [LARGE SCALE GENOMIC DNA]</scope>
    <source>
        <strain evidence="2">JCM 30234</strain>
    </source>
</reference>
<proteinExistence type="predicted"/>
<dbReference type="Pfam" id="PF08876">
    <property type="entry name" value="DUF1836"/>
    <property type="match status" value="1"/>
</dbReference>
<evidence type="ECO:0000313" key="2">
    <source>
        <dbReference type="Proteomes" id="UP001596620"/>
    </source>
</evidence>
<dbReference type="PANTHER" id="PTHR40056:SF1">
    <property type="entry name" value="DUF1836 DOMAIN-CONTAINING PROTEIN"/>
    <property type="match status" value="1"/>
</dbReference>